<protein>
    <submittedName>
        <fullName evidence="1">Uncharacterized protein</fullName>
    </submittedName>
</protein>
<dbReference type="InterPro" id="IPR045920">
    <property type="entry name" value="DUF6339"/>
</dbReference>
<evidence type="ECO:0000313" key="1">
    <source>
        <dbReference type="EMBL" id="MCC2232079.1"/>
    </source>
</evidence>
<proteinExistence type="predicted"/>
<reference evidence="1" key="1">
    <citation type="submission" date="2021-10" db="EMBL/GenBank/DDBJ databases">
        <title>Anaerobic single-cell dispensing facilitates the cultivation of human gut bacteria.</title>
        <authorList>
            <person name="Afrizal A."/>
        </authorList>
    </citation>
    <scope>NUCLEOTIDE SEQUENCE</scope>
    <source>
        <strain evidence="1">CLA-AA-H215</strain>
    </source>
</reference>
<dbReference type="EMBL" id="JAJEQR010000050">
    <property type="protein sequence ID" value="MCC2232079.1"/>
    <property type="molecule type" value="Genomic_DNA"/>
</dbReference>
<dbReference type="Proteomes" id="UP001198182">
    <property type="component" value="Unassembled WGS sequence"/>
</dbReference>
<accession>A0AAE3EC05</accession>
<dbReference type="Pfam" id="PF19866">
    <property type="entry name" value="DUF6339"/>
    <property type="match status" value="1"/>
</dbReference>
<comment type="caution">
    <text evidence="1">The sequence shown here is derived from an EMBL/GenBank/DDBJ whole genome shotgun (WGS) entry which is preliminary data.</text>
</comment>
<dbReference type="AlphaFoldDB" id="A0AAE3EC05"/>
<name>A0AAE3EC05_9FIRM</name>
<sequence length="253" mass="30087">MVIHFLKEDCLTALKTNITGNIKHYSEPINDWIYEFFDGENPFLEYKFQIDDFQCDNDLSDEHDLSMQDVENVIRLYSSMKELTDTQATDERLWAGLAHGDFWKYMQNRWNFRKVTENTSALIQSRYFYYSSDGGRRALFKNSLARLWWIGKLTYDNKRKDPFELTRYMGEDFATKALVIFSSNYTSNPCVTHGLFSALLTLDNEGFCYGKKRRDIYYQATRYLNIFGGTHILDYYTEDEIKEKILNYMHNLK</sequence>
<organism evidence="1 2">
    <name type="scientific">Hominifimenecus microfluidus</name>
    <dbReference type="NCBI Taxonomy" id="2885348"/>
    <lineage>
        <taxon>Bacteria</taxon>
        <taxon>Bacillati</taxon>
        <taxon>Bacillota</taxon>
        <taxon>Clostridia</taxon>
        <taxon>Lachnospirales</taxon>
        <taxon>Lachnospiraceae</taxon>
        <taxon>Hominifimenecus</taxon>
    </lineage>
</organism>
<gene>
    <name evidence="1" type="ORF">LKD81_13915</name>
</gene>
<keyword evidence="2" id="KW-1185">Reference proteome</keyword>
<evidence type="ECO:0000313" key="2">
    <source>
        <dbReference type="Proteomes" id="UP001198182"/>
    </source>
</evidence>